<protein>
    <submittedName>
        <fullName evidence="1">Uncharacterized protein</fullName>
    </submittedName>
</protein>
<feature type="non-terminal residue" evidence="1">
    <location>
        <position position="1"/>
    </location>
</feature>
<gene>
    <name evidence="1" type="ORF">LCGC14_2971390</name>
</gene>
<organism evidence="1">
    <name type="scientific">marine sediment metagenome</name>
    <dbReference type="NCBI Taxonomy" id="412755"/>
    <lineage>
        <taxon>unclassified sequences</taxon>
        <taxon>metagenomes</taxon>
        <taxon>ecological metagenomes</taxon>
    </lineage>
</organism>
<dbReference type="AlphaFoldDB" id="A0A0F8XWS1"/>
<comment type="caution">
    <text evidence="1">The sequence shown here is derived from an EMBL/GenBank/DDBJ whole genome shotgun (WGS) entry which is preliminary data.</text>
</comment>
<evidence type="ECO:0000313" key="1">
    <source>
        <dbReference type="EMBL" id="KKK65715.1"/>
    </source>
</evidence>
<name>A0A0F8XWS1_9ZZZZ</name>
<dbReference type="EMBL" id="LAZR01060416">
    <property type="protein sequence ID" value="KKK65715.1"/>
    <property type="molecule type" value="Genomic_DNA"/>
</dbReference>
<accession>A0A0F8XWS1</accession>
<sequence>GSVPFSMRINGRIERGMLWNIVKAVKIS</sequence>
<reference evidence="1" key="1">
    <citation type="journal article" date="2015" name="Nature">
        <title>Complex archaea that bridge the gap between prokaryotes and eukaryotes.</title>
        <authorList>
            <person name="Spang A."/>
            <person name="Saw J.H."/>
            <person name="Jorgensen S.L."/>
            <person name="Zaremba-Niedzwiedzka K."/>
            <person name="Martijn J."/>
            <person name="Lind A.E."/>
            <person name="van Eijk R."/>
            <person name="Schleper C."/>
            <person name="Guy L."/>
            <person name="Ettema T.J."/>
        </authorList>
    </citation>
    <scope>NUCLEOTIDE SEQUENCE</scope>
</reference>
<proteinExistence type="predicted"/>